<protein>
    <recommendedName>
        <fullName evidence="8">ABC3 transporter permease C-terminal domain-containing protein</fullName>
    </recommendedName>
</protein>
<dbReference type="EMBL" id="GU474890">
    <property type="protein sequence ID" value="ADI18471.1"/>
    <property type="molecule type" value="Genomic_DNA"/>
</dbReference>
<dbReference type="PANTHER" id="PTHR30572">
    <property type="entry name" value="MEMBRANE COMPONENT OF TRANSPORTER-RELATED"/>
    <property type="match status" value="1"/>
</dbReference>
<evidence type="ECO:0000256" key="7">
    <source>
        <dbReference type="SAM" id="Phobius"/>
    </source>
</evidence>
<keyword evidence="3 7" id="KW-0812">Transmembrane</keyword>
<dbReference type="InterPro" id="IPR050250">
    <property type="entry name" value="Macrolide_Exporter_MacB"/>
</dbReference>
<dbReference type="InterPro" id="IPR003838">
    <property type="entry name" value="ABC3_permease_C"/>
</dbReference>
<evidence type="ECO:0000313" key="9">
    <source>
        <dbReference type="EMBL" id="ADI18471.1"/>
    </source>
</evidence>
<reference evidence="9" key="1">
    <citation type="journal article" date="2011" name="Environ. Microbiol.">
        <title>Time-series analyses of Monterey Bay coastal microbial picoplankton using a 'genome proxy' microarray.</title>
        <authorList>
            <person name="Rich V.I."/>
            <person name="Pham V.D."/>
            <person name="Eppley J."/>
            <person name="Shi Y."/>
            <person name="DeLong E.F."/>
        </authorList>
    </citation>
    <scope>NUCLEOTIDE SEQUENCE</scope>
</reference>
<keyword evidence="5 7" id="KW-0472">Membrane</keyword>
<dbReference type="Pfam" id="PF02687">
    <property type="entry name" value="FtsX"/>
    <property type="match status" value="1"/>
</dbReference>
<name>E0XVN0_9BACT</name>
<dbReference type="PANTHER" id="PTHR30572:SF4">
    <property type="entry name" value="ABC TRANSPORTER PERMEASE YTRF"/>
    <property type="match status" value="1"/>
</dbReference>
<proteinExistence type="inferred from homology"/>
<evidence type="ECO:0000256" key="1">
    <source>
        <dbReference type="ARBA" id="ARBA00004651"/>
    </source>
</evidence>
<dbReference type="GO" id="GO:0005886">
    <property type="term" value="C:plasma membrane"/>
    <property type="evidence" value="ECO:0007669"/>
    <property type="project" value="UniProtKB-SubCell"/>
</dbReference>
<feature type="non-terminal residue" evidence="9">
    <location>
        <position position="432"/>
    </location>
</feature>
<sequence>MSTLSLILKEMAHRKANAALSLLAVIVAVAFAVMFFAASEGAQRESAGIMADMNSSAEKISETAQKKTKRIQRDMGQNLRIVSKETDLAHFWDEGFSQECFPEIWIQKFTNITDTINYSHLSAVLKWKIKWQGSPAMIYGLAPREVAPPGRRKPIMITPVKKGTVLLGNALAEIHGVKRDEMVTVEGGEFKVGRVLSEKGSGAEIRIYMHLADAQAVLGREGQINEIQALDCYCADETQDTLKLLREQLAPILPQAKVFRMQDMAEAREQQRRLMEAQLGHEMPKVIVDATDKQGRNLAGVFGKLLPLVILVCGVLIAALAMLNTRARSQEIGVLRALGQGGERIALLFLGRAIIIGVLGALAGFAIGNGLAIQFGRDLFQLTASQLAWENQNLAWALLLAPAFSALASFIPAMLAVTQDGILRATAAQLFA</sequence>
<feature type="domain" description="ABC3 transporter permease C-terminal" evidence="8">
    <location>
        <begin position="308"/>
        <end position="416"/>
    </location>
</feature>
<feature type="transmembrane region" description="Helical" evidence="7">
    <location>
        <begin position="305"/>
        <end position="324"/>
    </location>
</feature>
<organism evidence="9">
    <name type="scientific">uncultured Verrucomicrobiales bacterium HF4000_13K17</name>
    <dbReference type="NCBI Taxonomy" id="710998"/>
    <lineage>
        <taxon>Bacteria</taxon>
        <taxon>Pseudomonadati</taxon>
        <taxon>Verrucomicrobiota</taxon>
        <taxon>Verrucomicrobiia</taxon>
        <taxon>Verrucomicrobiales</taxon>
        <taxon>environmental samples</taxon>
    </lineage>
</organism>
<evidence type="ECO:0000259" key="8">
    <source>
        <dbReference type="Pfam" id="PF02687"/>
    </source>
</evidence>
<dbReference type="AlphaFoldDB" id="E0XVN0"/>
<comment type="subcellular location">
    <subcellularLocation>
        <location evidence="1">Cell membrane</location>
        <topology evidence="1">Multi-pass membrane protein</topology>
    </subcellularLocation>
</comment>
<accession>E0XVN0</accession>
<evidence type="ECO:0000256" key="3">
    <source>
        <dbReference type="ARBA" id="ARBA00022692"/>
    </source>
</evidence>
<keyword evidence="2" id="KW-1003">Cell membrane</keyword>
<evidence type="ECO:0000256" key="2">
    <source>
        <dbReference type="ARBA" id="ARBA00022475"/>
    </source>
</evidence>
<evidence type="ECO:0000256" key="5">
    <source>
        <dbReference type="ARBA" id="ARBA00023136"/>
    </source>
</evidence>
<feature type="transmembrane region" description="Helical" evidence="7">
    <location>
        <begin position="345"/>
        <end position="374"/>
    </location>
</feature>
<evidence type="ECO:0000256" key="6">
    <source>
        <dbReference type="ARBA" id="ARBA00038076"/>
    </source>
</evidence>
<feature type="transmembrane region" description="Helical" evidence="7">
    <location>
        <begin position="394"/>
        <end position="417"/>
    </location>
</feature>
<dbReference type="GO" id="GO:0022857">
    <property type="term" value="F:transmembrane transporter activity"/>
    <property type="evidence" value="ECO:0007669"/>
    <property type="project" value="TreeGrafter"/>
</dbReference>
<evidence type="ECO:0000256" key="4">
    <source>
        <dbReference type="ARBA" id="ARBA00022989"/>
    </source>
</evidence>
<keyword evidence="4 7" id="KW-1133">Transmembrane helix</keyword>
<comment type="similarity">
    <text evidence="6">Belongs to the ABC-4 integral membrane protein family.</text>
</comment>